<keyword evidence="7 10" id="KW-0378">Hydrolase</keyword>
<evidence type="ECO:0000313" key="14">
    <source>
        <dbReference type="Proteomes" id="UP001194746"/>
    </source>
</evidence>
<evidence type="ECO:0000256" key="7">
    <source>
        <dbReference type="ARBA" id="ARBA00022801"/>
    </source>
</evidence>
<evidence type="ECO:0000256" key="3">
    <source>
        <dbReference type="ARBA" id="ARBA00022490"/>
    </source>
</evidence>
<keyword evidence="8" id="KW-0040">ANK repeat</keyword>
<evidence type="ECO:0000256" key="4">
    <source>
        <dbReference type="ARBA" id="ARBA00022722"/>
    </source>
</evidence>
<evidence type="ECO:0000313" key="13">
    <source>
        <dbReference type="EMBL" id="KAF9894053.1"/>
    </source>
</evidence>
<dbReference type="EMBL" id="VCAU01000005">
    <property type="protein sequence ID" value="KAF9894053.1"/>
    <property type="molecule type" value="Genomic_DNA"/>
</dbReference>
<dbReference type="PROSITE" id="PS00028">
    <property type="entry name" value="ZINC_FINGER_C2H2_1"/>
    <property type="match status" value="1"/>
</dbReference>
<keyword evidence="6 10" id="KW-0255">Endonuclease</keyword>
<keyword evidence="5" id="KW-0677">Repeat</keyword>
<feature type="region of interest" description="Disordered" evidence="11">
    <location>
        <begin position="545"/>
        <end position="646"/>
    </location>
</feature>
<dbReference type="SUPFAM" id="SSF57667">
    <property type="entry name" value="beta-beta-alpha zinc fingers"/>
    <property type="match status" value="1"/>
</dbReference>
<feature type="region of interest" description="Disordered" evidence="11">
    <location>
        <begin position="401"/>
        <end position="426"/>
    </location>
</feature>
<sequence length="646" mass="72014">MVAENPGVEELLKKPLYVYDLPQELLTTLATKNDGQSITVAEDNLEATQENPDDTAQELAIATSTSCTLCKVSFLNVQEHRSHVRSDQHRYNLKAQLRGNPTLDEVEFNKAIGELDESISGSESSSGDEEEDGGQLVALLKRQAKISQVAEEADALPDRKKSTGKHPLFWFSSSLFPSNTSFGIYRALFSNIEQDEPRHLVDTLRKKQLVPVNAPRKAGQGGGEKPPVSTSPHIFMCMIGGGHFAAMLVSLAPEIHRGQGGVGERQARVIAHKTFHRYTTRRKQGGSQSASDAARGAAHSAGSTLRRYNEAALEKEVRELLTDWKQMIDDAQFLFVRATGSTNRRILFGNYDGQVMKQNDPRIRGFPFSTRRATQAELMRCFKELTRVKVSQVDEAALAAAEAKQRQEASKPSTPRPQPQKPKLSKEEEAAILHTTQIQALIRRSKIPALMSYLSKNSIPSSFTFQPSDSQQNFRSPTLLHLASNLNSSSMVLALLTKADADPSAVNGEGRMPFELAGDRATRDAFRVARHELGESKWDWEASKVPPAISKADSDSRIERERKAAEEEESSRRKAEMDRLKKEDSARAASQEARRPAGRTLGAVEKTAQEKREEEMRGMTPEMRMRLERERRARAAEERMRRLQGN</sequence>
<dbReference type="Proteomes" id="UP001194746">
    <property type="component" value="Unassembled WGS sequence"/>
</dbReference>
<comment type="similarity">
    <text evidence="2 10">Belongs to the ANKZF1/VMS1 family.</text>
</comment>
<feature type="domain" description="VLRF1" evidence="12">
    <location>
        <begin position="230"/>
        <end position="388"/>
    </location>
</feature>
<dbReference type="GO" id="GO:0016787">
    <property type="term" value="F:hydrolase activity"/>
    <property type="evidence" value="ECO:0007669"/>
    <property type="project" value="UniProtKB-KW"/>
</dbReference>
<dbReference type="PANTHER" id="PTHR16036:SF2">
    <property type="entry name" value="TRNA ENDONUCLEASE ANKZF1"/>
    <property type="match status" value="1"/>
</dbReference>
<keyword evidence="9" id="KW-0175">Coiled coil</keyword>
<dbReference type="PROSITE" id="PS52044">
    <property type="entry name" value="VLRF1"/>
    <property type="match status" value="1"/>
</dbReference>
<dbReference type="GO" id="GO:0005737">
    <property type="term" value="C:cytoplasm"/>
    <property type="evidence" value="ECO:0007669"/>
    <property type="project" value="UniProtKB-SubCell"/>
</dbReference>
<evidence type="ECO:0000256" key="9">
    <source>
        <dbReference type="ARBA" id="ARBA00023054"/>
    </source>
</evidence>
<keyword evidence="4 10" id="KW-0540">Nuclease</keyword>
<comment type="subcellular location">
    <subcellularLocation>
        <location evidence="1">Cytoplasm</location>
    </subcellularLocation>
</comment>
<evidence type="ECO:0000256" key="2">
    <source>
        <dbReference type="ARBA" id="ARBA00009262"/>
    </source>
</evidence>
<evidence type="ECO:0000259" key="12">
    <source>
        <dbReference type="PROSITE" id="PS52044"/>
    </source>
</evidence>
<dbReference type="Pfam" id="PF18826">
    <property type="entry name" value="bVLRF1"/>
    <property type="match status" value="1"/>
</dbReference>
<dbReference type="FunFam" id="1.25.40.20:FF:000290">
    <property type="entry name" value="C2H2 finger and ankyrin domain-containing protein"/>
    <property type="match status" value="1"/>
</dbReference>
<dbReference type="InterPro" id="IPR041175">
    <property type="entry name" value="VLRF1/Vms1"/>
</dbReference>
<feature type="region of interest" description="Disordered" evidence="11">
    <location>
        <begin position="278"/>
        <end position="301"/>
    </location>
</feature>
<gene>
    <name evidence="13" type="ORF">FE257_009026</name>
</gene>
<dbReference type="InterPro" id="IPR036770">
    <property type="entry name" value="Ankyrin_rpt-contain_sf"/>
</dbReference>
<dbReference type="SUPFAM" id="SSF48403">
    <property type="entry name" value="Ankyrin repeat"/>
    <property type="match status" value="1"/>
</dbReference>
<name>A0AAD4CX28_ASPNN</name>
<dbReference type="InterPro" id="IPR013087">
    <property type="entry name" value="Znf_C2H2_type"/>
</dbReference>
<dbReference type="InterPro" id="IPR047139">
    <property type="entry name" value="ANKZ1/VMS1"/>
</dbReference>
<keyword evidence="3 10" id="KW-0963">Cytoplasm</keyword>
<dbReference type="GO" id="GO:0004519">
    <property type="term" value="F:endonuclease activity"/>
    <property type="evidence" value="ECO:0007669"/>
    <property type="project" value="UniProtKB-KW"/>
</dbReference>
<dbReference type="PANTHER" id="PTHR16036">
    <property type="entry name" value="ANKYRIN REPEAT AND ZINC FINGER DOMAIN-CONTAINING PROTEIN 1"/>
    <property type="match status" value="1"/>
</dbReference>
<dbReference type="AlphaFoldDB" id="A0AAD4CX28"/>
<feature type="compositionally biased region" description="Low complexity" evidence="11">
    <location>
        <begin position="285"/>
        <end position="301"/>
    </location>
</feature>
<evidence type="ECO:0000256" key="10">
    <source>
        <dbReference type="PROSITE-ProRule" id="PRU01389"/>
    </source>
</evidence>
<evidence type="ECO:0000256" key="8">
    <source>
        <dbReference type="ARBA" id="ARBA00023043"/>
    </source>
</evidence>
<evidence type="ECO:0000256" key="5">
    <source>
        <dbReference type="ARBA" id="ARBA00022737"/>
    </source>
</evidence>
<evidence type="ECO:0000256" key="6">
    <source>
        <dbReference type="ARBA" id="ARBA00022759"/>
    </source>
</evidence>
<feature type="compositionally biased region" description="Basic and acidic residues" evidence="11">
    <location>
        <begin position="607"/>
        <end position="646"/>
    </location>
</feature>
<accession>A0AAD4CX28</accession>
<reference evidence="13" key="2">
    <citation type="submission" date="2020-02" db="EMBL/GenBank/DDBJ databases">
        <authorList>
            <person name="Gilchrist C.L.M."/>
            <person name="Chooi Y.-H."/>
        </authorList>
    </citation>
    <scope>NUCLEOTIDE SEQUENCE</scope>
    <source>
        <strain evidence="13">MST-FP2251</strain>
    </source>
</reference>
<organism evidence="13 14">
    <name type="scientific">Aspergillus nanangensis</name>
    <dbReference type="NCBI Taxonomy" id="2582783"/>
    <lineage>
        <taxon>Eukaryota</taxon>
        <taxon>Fungi</taxon>
        <taxon>Dikarya</taxon>
        <taxon>Ascomycota</taxon>
        <taxon>Pezizomycotina</taxon>
        <taxon>Eurotiomycetes</taxon>
        <taxon>Eurotiomycetidae</taxon>
        <taxon>Eurotiales</taxon>
        <taxon>Aspergillaceae</taxon>
        <taxon>Aspergillus</taxon>
        <taxon>Aspergillus subgen. Circumdati</taxon>
    </lineage>
</organism>
<reference evidence="13" key="1">
    <citation type="journal article" date="2019" name="Beilstein J. Org. Chem.">
        <title>Nanangenines: drimane sesquiterpenoids as the dominant metabolite cohort of a novel Australian fungus, Aspergillus nanangensis.</title>
        <authorList>
            <person name="Lacey H.J."/>
            <person name="Gilchrist C.L.M."/>
            <person name="Crombie A."/>
            <person name="Kalaitzis J.A."/>
            <person name="Vuong D."/>
            <person name="Rutledge P.J."/>
            <person name="Turner P."/>
            <person name="Pitt J.I."/>
            <person name="Lacey E."/>
            <person name="Chooi Y.H."/>
            <person name="Piggott A.M."/>
        </authorList>
    </citation>
    <scope>NUCLEOTIDE SEQUENCE</scope>
    <source>
        <strain evidence="13">MST-FP2251</strain>
    </source>
</reference>
<dbReference type="InterPro" id="IPR036236">
    <property type="entry name" value="Znf_C2H2_sf"/>
</dbReference>
<feature type="active site" evidence="10">
    <location>
        <position position="288"/>
    </location>
</feature>
<protein>
    <recommendedName>
        <fullName evidence="12">VLRF1 domain-containing protein</fullName>
    </recommendedName>
</protein>
<comment type="caution">
    <text evidence="13">The sequence shown here is derived from an EMBL/GenBank/DDBJ whole genome shotgun (WGS) entry which is preliminary data.</text>
</comment>
<dbReference type="GO" id="GO:0036503">
    <property type="term" value="P:ERAD pathway"/>
    <property type="evidence" value="ECO:0007669"/>
    <property type="project" value="TreeGrafter"/>
</dbReference>
<evidence type="ECO:0000256" key="1">
    <source>
        <dbReference type="ARBA" id="ARBA00004496"/>
    </source>
</evidence>
<keyword evidence="14" id="KW-1185">Reference proteome</keyword>
<comment type="domain">
    <text evidence="10">The VLRF1 domain mediates binding to the 60S ribosomal subunit.</text>
</comment>
<proteinExistence type="inferred from homology"/>
<feature type="compositionally biased region" description="Basic and acidic residues" evidence="11">
    <location>
        <begin position="552"/>
        <end position="586"/>
    </location>
</feature>
<evidence type="ECO:0000256" key="11">
    <source>
        <dbReference type="SAM" id="MobiDB-lite"/>
    </source>
</evidence>